<gene>
    <name evidence="2" type="ordered locus">Palpr_2685</name>
</gene>
<keyword evidence="3" id="KW-1185">Reference proteome</keyword>
<dbReference type="TCDB" id="1.B.6.6.10">
    <property type="family name" value="the ompa-ompf porin (oop) family"/>
</dbReference>
<protein>
    <recommendedName>
        <fullName evidence="4">Outer membrane protein beta-barrel domain-containing protein</fullName>
    </recommendedName>
</protein>
<feature type="signal peptide" evidence="1">
    <location>
        <begin position="1"/>
        <end position="20"/>
    </location>
</feature>
<dbReference type="Proteomes" id="UP000008718">
    <property type="component" value="Chromosome"/>
</dbReference>
<dbReference type="EMBL" id="CP002345">
    <property type="protein sequence ID" value="ADQ80815.1"/>
    <property type="molecule type" value="Genomic_DNA"/>
</dbReference>
<dbReference type="STRING" id="694427.Palpr_2685"/>
<proteinExistence type="predicted"/>
<dbReference type="HOGENOM" id="CLU_133768_1_0_10"/>
<sequence>MKKMFFALALVMSTVGTSFGQTNGQTLGLRLGYPTELSFQTGLTKSTRLELGLGIRDYSYGTNFSFSGVHQWVWDLSSLSPGFNWYAGVGGQLGVYSNSNKSYYPLALLGQIGIEYNFRIPLTLSLDYRPAFQLTGIYGSENAFIGDGICLGLRYRL</sequence>
<evidence type="ECO:0000313" key="2">
    <source>
        <dbReference type="EMBL" id="ADQ80815.1"/>
    </source>
</evidence>
<dbReference type="AlphaFoldDB" id="E4T7X1"/>
<evidence type="ECO:0008006" key="4">
    <source>
        <dbReference type="Google" id="ProtNLM"/>
    </source>
</evidence>
<organism evidence="2 3">
    <name type="scientific">Paludibacter propionicigenes (strain DSM 17365 / JCM 13257 / WB4)</name>
    <dbReference type="NCBI Taxonomy" id="694427"/>
    <lineage>
        <taxon>Bacteria</taxon>
        <taxon>Pseudomonadati</taxon>
        <taxon>Bacteroidota</taxon>
        <taxon>Bacteroidia</taxon>
        <taxon>Bacteroidales</taxon>
        <taxon>Paludibacteraceae</taxon>
        <taxon>Paludibacter</taxon>
    </lineage>
</organism>
<feature type="chain" id="PRO_5003186934" description="Outer membrane protein beta-barrel domain-containing protein" evidence="1">
    <location>
        <begin position="21"/>
        <end position="157"/>
    </location>
</feature>
<dbReference type="SUPFAM" id="SSF56925">
    <property type="entry name" value="OMPA-like"/>
    <property type="match status" value="1"/>
</dbReference>
<accession>E4T7X1</accession>
<reference evidence="2 3" key="2">
    <citation type="journal article" date="2011" name="Stand. Genomic Sci.">
        <title>Complete genome sequence of Paludibacter propionicigenes type strain (WB4).</title>
        <authorList>
            <person name="Gronow S."/>
            <person name="Munk C."/>
            <person name="Lapidus A."/>
            <person name="Nolan M."/>
            <person name="Lucas S."/>
            <person name="Hammon N."/>
            <person name="Deshpande S."/>
            <person name="Cheng J.F."/>
            <person name="Tapia R."/>
            <person name="Han C."/>
            <person name="Goodwin L."/>
            <person name="Pitluck S."/>
            <person name="Liolios K."/>
            <person name="Ivanova N."/>
            <person name="Mavromatis K."/>
            <person name="Mikhailova N."/>
            <person name="Pati A."/>
            <person name="Chen A."/>
            <person name="Palaniappan K."/>
            <person name="Land M."/>
            <person name="Hauser L."/>
            <person name="Chang Y.J."/>
            <person name="Jeffries C.D."/>
            <person name="Brambilla E."/>
            <person name="Rohde M."/>
            <person name="Goker M."/>
            <person name="Detter J.C."/>
            <person name="Woyke T."/>
            <person name="Bristow J."/>
            <person name="Eisen J.A."/>
            <person name="Markowitz V."/>
            <person name="Hugenholtz P."/>
            <person name="Kyrpides N.C."/>
            <person name="Klenk H.P."/>
        </authorList>
    </citation>
    <scope>NUCLEOTIDE SEQUENCE [LARGE SCALE GENOMIC DNA]</scope>
    <source>
        <strain evidence="3">DSM 17365 / JCM 13257 / WB4</strain>
    </source>
</reference>
<name>E4T7X1_PALPW</name>
<dbReference type="KEGG" id="ppn:Palpr_2685"/>
<evidence type="ECO:0000313" key="3">
    <source>
        <dbReference type="Proteomes" id="UP000008718"/>
    </source>
</evidence>
<keyword evidence="1" id="KW-0732">Signal</keyword>
<reference key="1">
    <citation type="submission" date="2010-11" db="EMBL/GenBank/DDBJ databases">
        <title>The complete genome of Paludibacter propionicigenes DSM 17365.</title>
        <authorList>
            <consortium name="US DOE Joint Genome Institute (JGI-PGF)"/>
            <person name="Lucas S."/>
            <person name="Copeland A."/>
            <person name="Lapidus A."/>
            <person name="Bruce D."/>
            <person name="Goodwin L."/>
            <person name="Pitluck S."/>
            <person name="Kyrpides N."/>
            <person name="Mavromatis K."/>
            <person name="Ivanova N."/>
            <person name="Munk A.C."/>
            <person name="Brettin T."/>
            <person name="Detter J.C."/>
            <person name="Han C."/>
            <person name="Tapia R."/>
            <person name="Land M."/>
            <person name="Hauser L."/>
            <person name="Markowitz V."/>
            <person name="Cheng J.-F."/>
            <person name="Hugenholtz P."/>
            <person name="Woyke T."/>
            <person name="Wu D."/>
            <person name="Gronow S."/>
            <person name="Wellnitz S."/>
            <person name="Brambilla E."/>
            <person name="Klenk H.-P."/>
            <person name="Eisen J.A."/>
        </authorList>
    </citation>
    <scope>NUCLEOTIDE SEQUENCE</scope>
    <source>
        <strain>WB4</strain>
    </source>
</reference>
<evidence type="ECO:0000256" key="1">
    <source>
        <dbReference type="SAM" id="SignalP"/>
    </source>
</evidence>
<dbReference type="InterPro" id="IPR011250">
    <property type="entry name" value="OMP/PagP_B-barrel"/>
</dbReference>
<dbReference type="eggNOG" id="COG3637">
    <property type="taxonomic scope" value="Bacteria"/>
</dbReference>